<comment type="similarity">
    <text evidence="3 6">Belongs to the peptidase S33 family.</text>
</comment>
<reference evidence="9" key="1">
    <citation type="submission" date="2021-12" db="EMBL/GenBank/DDBJ databases">
        <authorList>
            <person name="King R."/>
        </authorList>
    </citation>
    <scope>NUCLEOTIDE SEQUENCE</scope>
</reference>
<dbReference type="GO" id="GO:0005789">
    <property type="term" value="C:endoplasmic reticulum membrane"/>
    <property type="evidence" value="ECO:0007669"/>
    <property type="project" value="UniProtKB-SubCell"/>
</dbReference>
<evidence type="ECO:0000256" key="2">
    <source>
        <dbReference type="ARBA" id="ARBA00004111"/>
    </source>
</evidence>
<dbReference type="SUPFAM" id="SSF53474">
    <property type="entry name" value="alpha/beta-Hydrolases"/>
    <property type="match status" value="1"/>
</dbReference>
<keyword evidence="5 6" id="KW-0378">Hydrolase</keyword>
<dbReference type="PANTHER" id="PTHR21661:SF35">
    <property type="entry name" value="EPOXIDE HYDROLASE"/>
    <property type="match status" value="1"/>
</dbReference>
<feature type="domain" description="Epoxide hydrolase N-terminal" evidence="8">
    <location>
        <begin position="55"/>
        <end position="166"/>
    </location>
</feature>
<comment type="function">
    <text evidence="6">Catalyzes juvenile hormone hydrolysis.</text>
</comment>
<comment type="catalytic activity">
    <reaction evidence="6">
        <text>cis-stilbene oxide + H2O = (1R,2R)-hydrobenzoin</text>
        <dbReference type="Rhea" id="RHEA:23900"/>
        <dbReference type="ChEBI" id="CHEBI:15377"/>
        <dbReference type="ChEBI" id="CHEBI:50004"/>
        <dbReference type="ChEBI" id="CHEBI:50014"/>
        <dbReference type="EC" id="3.3.2.9"/>
    </reaction>
</comment>
<dbReference type="GO" id="GO:0033961">
    <property type="term" value="F:cis-stilbene-oxide hydrolase activity"/>
    <property type="evidence" value="ECO:0007669"/>
    <property type="project" value="UniProtKB-UniRule"/>
</dbReference>
<evidence type="ECO:0000256" key="4">
    <source>
        <dbReference type="ARBA" id="ARBA00022797"/>
    </source>
</evidence>
<dbReference type="Pfam" id="PF06441">
    <property type="entry name" value="EHN"/>
    <property type="match status" value="1"/>
</dbReference>
<name>A0A9P0AB52_BEMTA</name>
<dbReference type="EC" id="3.3.2.9" evidence="6"/>
<protein>
    <recommendedName>
        <fullName evidence="6">Epoxide hydrolase</fullName>
        <ecNumber evidence="6">3.3.2.9</ecNumber>
    </recommendedName>
</protein>
<dbReference type="PANTHER" id="PTHR21661">
    <property type="entry name" value="EPOXIDE HYDROLASE 1-RELATED"/>
    <property type="match status" value="1"/>
</dbReference>
<dbReference type="PRINTS" id="PR00412">
    <property type="entry name" value="EPOXHYDRLASE"/>
</dbReference>
<evidence type="ECO:0000256" key="1">
    <source>
        <dbReference type="ARBA" id="ARBA00000221"/>
    </source>
</evidence>
<dbReference type="InterPro" id="IPR000639">
    <property type="entry name" value="Epox_hydrolase-like"/>
</dbReference>
<dbReference type="Gene3D" id="3.40.50.1820">
    <property type="entry name" value="alpha/beta hydrolase"/>
    <property type="match status" value="1"/>
</dbReference>
<dbReference type="Proteomes" id="UP001152759">
    <property type="component" value="Chromosome 3"/>
</dbReference>
<proteinExistence type="inferred from homology"/>
<dbReference type="AlphaFoldDB" id="A0A9P0AB52"/>
<feature type="active site" description="Nucleophile" evidence="7">
    <location>
        <position position="232"/>
    </location>
</feature>
<dbReference type="KEGG" id="btab:109035713"/>
<evidence type="ECO:0000313" key="9">
    <source>
        <dbReference type="EMBL" id="CAH0387610.1"/>
    </source>
</evidence>
<keyword evidence="6" id="KW-0472">Membrane</keyword>
<gene>
    <name evidence="9" type="ORF">BEMITA_LOCUS6608</name>
</gene>
<dbReference type="InterPro" id="IPR029058">
    <property type="entry name" value="AB_hydrolase_fold"/>
</dbReference>
<feature type="active site" description="Proton acceptor" evidence="7">
    <location>
        <position position="435"/>
    </location>
</feature>
<evidence type="ECO:0000256" key="3">
    <source>
        <dbReference type="ARBA" id="ARBA00010088"/>
    </source>
</evidence>
<dbReference type="PIRSF" id="PIRSF001112">
    <property type="entry name" value="Epoxide_hydrolase"/>
    <property type="match status" value="1"/>
</dbReference>
<dbReference type="EMBL" id="OU963864">
    <property type="protein sequence ID" value="CAH0387610.1"/>
    <property type="molecule type" value="Genomic_DNA"/>
</dbReference>
<evidence type="ECO:0000313" key="10">
    <source>
        <dbReference type="Proteomes" id="UP001152759"/>
    </source>
</evidence>
<dbReference type="InterPro" id="IPR010497">
    <property type="entry name" value="Epoxide_hydro_N"/>
</dbReference>
<evidence type="ECO:0000256" key="7">
    <source>
        <dbReference type="PIRSR" id="PIRSR001112-1"/>
    </source>
</evidence>
<evidence type="ECO:0000256" key="6">
    <source>
        <dbReference type="PIRNR" id="PIRNR001112"/>
    </source>
</evidence>
<sequence length="469" mass="52848">MFFKAILGVLLAIVGYFLFIGIKSVLYPADVVAATLSENAWWGARRPESIIDDKIHPFTITTSASDLEYLRSRLKNTKFPHAPLKEVNFQYGFNLDYLKLIRSHWLNNYDWNARLKFLNSLPHFKTTVSGLNVHFIHAKPSLSSTASLKVIPILVIHGWPGSVREFYDLIPKLVTPRKSVDFVFEVVAPSLPGYGFSEASAIQGMATAQMGVIFKKLMQKLGHETFYIHGGDWGSLIGRDMSIAYPQNVLGFHSTMCASSDAVTLAGIMLGSYYPELVVEKEDEPRLYPVSKFLHWLYMETGYMHIQATKPDTVGTALLDSPIGLAAYILEKFSSWTNEAYRNLPDGGLTKKFTLDALLDNVMIYWTTDSILTSMRLYSEYFSTNYKKLKFDAAPVKVPTVCAQFPHELVYSPPFGLQRKYKKLVKISKFNDGGHFAAFELPDFVANDIWASIPLFIEAHQNATSSLNK</sequence>
<keyword evidence="10" id="KW-1185">Reference proteome</keyword>
<keyword evidence="4 6" id="KW-0058">Aromatic hydrocarbons catabolism</keyword>
<organism evidence="9 10">
    <name type="scientific">Bemisia tabaci</name>
    <name type="common">Sweetpotato whitefly</name>
    <name type="synonym">Aleurodes tabaci</name>
    <dbReference type="NCBI Taxonomy" id="7038"/>
    <lineage>
        <taxon>Eukaryota</taxon>
        <taxon>Metazoa</taxon>
        <taxon>Ecdysozoa</taxon>
        <taxon>Arthropoda</taxon>
        <taxon>Hexapoda</taxon>
        <taxon>Insecta</taxon>
        <taxon>Pterygota</taxon>
        <taxon>Neoptera</taxon>
        <taxon>Paraneoptera</taxon>
        <taxon>Hemiptera</taxon>
        <taxon>Sternorrhyncha</taxon>
        <taxon>Aleyrodoidea</taxon>
        <taxon>Aleyrodidae</taxon>
        <taxon>Aleyrodinae</taxon>
        <taxon>Bemisia</taxon>
    </lineage>
</organism>
<evidence type="ECO:0000256" key="5">
    <source>
        <dbReference type="ARBA" id="ARBA00022801"/>
    </source>
</evidence>
<feature type="active site" description="Proton donor" evidence="7">
    <location>
        <position position="378"/>
    </location>
</feature>
<keyword evidence="6" id="KW-0256">Endoplasmic reticulum</keyword>
<accession>A0A9P0AB52</accession>
<evidence type="ECO:0000259" key="8">
    <source>
        <dbReference type="Pfam" id="PF06441"/>
    </source>
</evidence>
<comment type="subcellular location">
    <subcellularLocation>
        <location evidence="6">Endoplasmic reticulum membrane</location>
    </subcellularLocation>
    <subcellularLocation>
        <location evidence="2">Microsome membrane</location>
        <topology evidence="2">Single-pass membrane protein</topology>
    </subcellularLocation>
</comment>
<dbReference type="InterPro" id="IPR016292">
    <property type="entry name" value="Epoxide_hydrolase"/>
</dbReference>
<dbReference type="GO" id="GO:0097176">
    <property type="term" value="P:epoxide metabolic process"/>
    <property type="evidence" value="ECO:0007669"/>
    <property type="project" value="TreeGrafter"/>
</dbReference>
<comment type="catalytic activity">
    <reaction evidence="1 6">
        <text>1-(4-methoxyphenyl)-N-methyl-N-[(3-methyloxetan-3-yl)methyl]methanamine + H2O = 2-{[(4-methoxybenzyl)(methyl)amino]methyl}-2-methylpropane-1,3-diol</text>
        <dbReference type="Rhea" id="RHEA:55764"/>
        <dbReference type="ChEBI" id="CHEBI:15377"/>
        <dbReference type="ChEBI" id="CHEBI:139161"/>
        <dbReference type="ChEBI" id="CHEBI:139164"/>
        <dbReference type="EC" id="3.3.2.9"/>
    </reaction>
</comment>